<dbReference type="GO" id="GO:0016787">
    <property type="term" value="F:hydrolase activity"/>
    <property type="evidence" value="ECO:0007669"/>
    <property type="project" value="UniProtKB-UniRule"/>
</dbReference>
<comment type="caution">
    <text evidence="4">The sequence shown here is derived from an EMBL/GenBank/DDBJ whole genome shotgun (WGS) entry which is preliminary data.</text>
</comment>
<dbReference type="Gene3D" id="3.60.21.10">
    <property type="match status" value="1"/>
</dbReference>
<evidence type="ECO:0000313" key="4">
    <source>
        <dbReference type="EMBL" id="KKU03058.1"/>
    </source>
</evidence>
<keyword evidence="2" id="KW-0479">Metal-binding</keyword>
<dbReference type="InterPro" id="IPR000979">
    <property type="entry name" value="Phosphodiesterase_MJ0936/Vps29"/>
</dbReference>
<evidence type="ECO:0000313" key="5">
    <source>
        <dbReference type="Proteomes" id="UP000034264"/>
    </source>
</evidence>
<evidence type="ECO:0000256" key="1">
    <source>
        <dbReference type="ARBA" id="ARBA00008950"/>
    </source>
</evidence>
<evidence type="ECO:0000259" key="3">
    <source>
        <dbReference type="Pfam" id="PF12850"/>
    </source>
</evidence>
<name>A0A0G1PCD2_9BACT</name>
<dbReference type="AlphaFoldDB" id="A0A0G1PCD2"/>
<evidence type="ECO:0000256" key="2">
    <source>
        <dbReference type="RuleBase" id="RU362039"/>
    </source>
</evidence>
<dbReference type="PANTHER" id="PTHR43165">
    <property type="entry name" value="METALLOPHOSPHOESTERASE"/>
    <property type="match status" value="1"/>
</dbReference>
<dbReference type="GO" id="GO:0046872">
    <property type="term" value="F:metal ion binding"/>
    <property type="evidence" value="ECO:0007669"/>
    <property type="project" value="UniProtKB-KW"/>
</dbReference>
<proteinExistence type="inferred from homology"/>
<sequence length="168" mass="18456">MKIAVLSDTHDHIWNLRKAIQIIKEQKCEVIIFCGDFCAPFTAVILAESALPIYACFGNNDEDQFAISEKLKAVQLWPLTKEFAEVELESKKIAFCHYPKLGKLLAGTGDYDAVFHGHTHKAYQEQVGKTLLANPGSICGIISGKLAPASFGIYDTLSSSYTSVSLLD</sequence>
<dbReference type="EC" id="3.1.4.-" evidence="2"/>
<dbReference type="InterPro" id="IPR024654">
    <property type="entry name" value="Calcineurin-like_PHP_lpxH"/>
</dbReference>
<dbReference type="NCBIfam" id="TIGR00040">
    <property type="entry name" value="yfcE"/>
    <property type="match status" value="1"/>
</dbReference>
<comment type="similarity">
    <text evidence="1 2">Belongs to the metallophosphoesterase superfamily. YfcE family.</text>
</comment>
<dbReference type="InterPro" id="IPR041802">
    <property type="entry name" value="MPP_YfcE"/>
</dbReference>
<comment type="cofactor">
    <cofactor evidence="2">
        <name>a divalent metal cation</name>
        <dbReference type="ChEBI" id="CHEBI:60240"/>
    </cofactor>
</comment>
<accession>A0A0G1PCD2</accession>
<dbReference type="SUPFAM" id="SSF56300">
    <property type="entry name" value="Metallo-dependent phosphatases"/>
    <property type="match status" value="1"/>
</dbReference>
<gene>
    <name evidence="4" type="ORF">UX05_C0004G0067</name>
</gene>
<feature type="domain" description="Calcineurin-like phosphoesterase" evidence="3">
    <location>
        <begin position="1"/>
        <end position="155"/>
    </location>
</feature>
<organism evidence="4 5">
    <name type="scientific">Candidatus Amesbacteria bacterium GW2011_GWC2_45_19</name>
    <dbReference type="NCBI Taxonomy" id="1618366"/>
    <lineage>
        <taxon>Bacteria</taxon>
        <taxon>Candidatus Amesiibacteriota</taxon>
    </lineage>
</organism>
<dbReference type="EMBL" id="LCKS01000004">
    <property type="protein sequence ID" value="KKU03058.1"/>
    <property type="molecule type" value="Genomic_DNA"/>
</dbReference>
<dbReference type="InterPro" id="IPR053193">
    <property type="entry name" value="MetalloPDE_YfcE-like"/>
</dbReference>
<dbReference type="Proteomes" id="UP000034264">
    <property type="component" value="Unassembled WGS sequence"/>
</dbReference>
<protein>
    <recommendedName>
        <fullName evidence="2">Phosphoesterase</fullName>
        <ecNumber evidence="2">3.1.4.-</ecNumber>
    </recommendedName>
</protein>
<dbReference type="InterPro" id="IPR029052">
    <property type="entry name" value="Metallo-depent_PP-like"/>
</dbReference>
<reference evidence="4 5" key="1">
    <citation type="journal article" date="2015" name="Nature">
        <title>rRNA introns, odd ribosomes, and small enigmatic genomes across a large radiation of phyla.</title>
        <authorList>
            <person name="Brown C.T."/>
            <person name="Hug L.A."/>
            <person name="Thomas B.C."/>
            <person name="Sharon I."/>
            <person name="Castelle C.J."/>
            <person name="Singh A."/>
            <person name="Wilkins M.J."/>
            <person name="Williams K.H."/>
            <person name="Banfield J.F."/>
        </authorList>
    </citation>
    <scope>NUCLEOTIDE SEQUENCE [LARGE SCALE GENOMIC DNA]</scope>
</reference>
<dbReference type="PANTHER" id="PTHR43165:SF1">
    <property type="entry name" value="PHOSPHODIESTERASE MJ0936"/>
    <property type="match status" value="1"/>
</dbReference>
<dbReference type="CDD" id="cd00841">
    <property type="entry name" value="MPP_YfcE"/>
    <property type="match status" value="1"/>
</dbReference>
<dbReference type="Pfam" id="PF12850">
    <property type="entry name" value="Metallophos_2"/>
    <property type="match status" value="1"/>
</dbReference>